<feature type="signal peptide" evidence="1">
    <location>
        <begin position="1"/>
        <end position="24"/>
    </location>
</feature>
<keyword evidence="1" id="KW-0732">Signal</keyword>
<name>A0A4S2LVS0_OPIFE</name>
<evidence type="ECO:0000313" key="4">
    <source>
        <dbReference type="EMBL" id="TGZ65217.1"/>
    </source>
</evidence>
<feature type="domain" description="EGF-like" evidence="2 3">
    <location>
        <begin position="68"/>
        <end position="79"/>
    </location>
</feature>
<protein>
    <recommendedName>
        <fullName evidence="2 3">EGF-like domain-containing protein</fullName>
    </recommendedName>
</protein>
<dbReference type="SUPFAM" id="SSF57196">
    <property type="entry name" value="EGF/Laminin"/>
    <property type="match status" value="1"/>
</dbReference>
<dbReference type="PROSITE" id="PS01186">
    <property type="entry name" value="EGF_2"/>
    <property type="match status" value="1"/>
</dbReference>
<feature type="chain" id="PRO_5020923097" description="EGF-like domain-containing protein" evidence="1">
    <location>
        <begin position="25"/>
        <end position="126"/>
    </location>
</feature>
<reference evidence="4 5" key="1">
    <citation type="journal article" date="2019" name="BMC Genomics">
        <title>New insights from Opisthorchis felineus genome: update on genomics of the epidemiologically important liver flukes.</title>
        <authorList>
            <person name="Ershov N.I."/>
            <person name="Mordvinov V.A."/>
            <person name="Prokhortchouk E.B."/>
            <person name="Pakharukova M.Y."/>
            <person name="Gunbin K.V."/>
            <person name="Ustyantsev K."/>
            <person name="Genaev M.A."/>
            <person name="Blinov A.G."/>
            <person name="Mazur A."/>
            <person name="Boulygina E."/>
            <person name="Tsygankova S."/>
            <person name="Khrameeva E."/>
            <person name="Chekanov N."/>
            <person name="Fan G."/>
            <person name="Xiao A."/>
            <person name="Zhang H."/>
            <person name="Xu X."/>
            <person name="Yang H."/>
            <person name="Solovyev V."/>
            <person name="Lee S.M."/>
            <person name="Liu X."/>
            <person name="Afonnikov D.A."/>
            <person name="Skryabin K.G."/>
        </authorList>
    </citation>
    <scope>NUCLEOTIDE SEQUENCE [LARGE SCALE GENOMIC DNA]</scope>
    <source>
        <strain evidence="4">AK-0245</strain>
        <tissue evidence="4">Whole organism</tissue>
    </source>
</reference>
<keyword evidence="5" id="KW-1185">Reference proteome</keyword>
<proteinExistence type="predicted"/>
<evidence type="ECO:0000313" key="5">
    <source>
        <dbReference type="Proteomes" id="UP000308267"/>
    </source>
</evidence>
<dbReference type="AlphaFoldDB" id="A0A4S2LVS0"/>
<dbReference type="PROSITE" id="PS00022">
    <property type="entry name" value="EGF_1"/>
    <property type="match status" value="1"/>
</dbReference>
<sequence>MQRHSGFLLLLFLAVVSVFPQVRGRAVNPWTRERYTHLLHILVRECLPFCANGGKLYLPDRMWKKCRCFCPEGFDGVGCERRAATTESNKRSVGGTKRQELVRLPEIEDGRWIEGEGFTYNMEDER</sequence>
<evidence type="ECO:0000259" key="2">
    <source>
        <dbReference type="PROSITE" id="PS00022"/>
    </source>
</evidence>
<evidence type="ECO:0000259" key="3">
    <source>
        <dbReference type="PROSITE" id="PS01186"/>
    </source>
</evidence>
<dbReference type="EMBL" id="SJOL01006494">
    <property type="protein sequence ID" value="TGZ65217.1"/>
    <property type="molecule type" value="Genomic_DNA"/>
</dbReference>
<dbReference type="OrthoDB" id="6150863at2759"/>
<accession>A0A4S2LVS0</accession>
<gene>
    <name evidence="4" type="ORF">CRM22_005983</name>
</gene>
<dbReference type="Proteomes" id="UP000308267">
    <property type="component" value="Unassembled WGS sequence"/>
</dbReference>
<organism evidence="4 5">
    <name type="scientific">Opisthorchis felineus</name>
    <dbReference type="NCBI Taxonomy" id="147828"/>
    <lineage>
        <taxon>Eukaryota</taxon>
        <taxon>Metazoa</taxon>
        <taxon>Spiralia</taxon>
        <taxon>Lophotrochozoa</taxon>
        <taxon>Platyhelminthes</taxon>
        <taxon>Trematoda</taxon>
        <taxon>Digenea</taxon>
        <taxon>Opisthorchiida</taxon>
        <taxon>Opisthorchiata</taxon>
        <taxon>Opisthorchiidae</taxon>
        <taxon>Opisthorchis</taxon>
    </lineage>
</organism>
<dbReference type="InterPro" id="IPR000742">
    <property type="entry name" value="EGF"/>
</dbReference>
<comment type="caution">
    <text evidence="4">The sequence shown here is derived from an EMBL/GenBank/DDBJ whole genome shotgun (WGS) entry which is preliminary data.</text>
</comment>
<evidence type="ECO:0000256" key="1">
    <source>
        <dbReference type="SAM" id="SignalP"/>
    </source>
</evidence>